<sequence length="302" mass="35652">MGIIDWASNKVQTFTGEEERRELVEKFKEVHTEHKSVVYTKVNKLNHFIQEFNNRIQQLNIFRRDKVKIKIGNLRDFLVTFGNIDQQIIFAIEEQKEIISLSSKDFESTDNYITDIDWSKDDVFKKTFLKTIFGARSETRRQNLTMKEHLNEYQLEIKSREKQIEFKQQKVITDTKISDLYSSTIVIVDHTIKEKIIPEMELVGAMLEAESIKNMIIADKDPTNATINKDISLLKDTVYSRHYHFVRNSLLFFILCTKIYNTPILTKLLNEEASDHDYKQLENQKNILLEQDSKLSLNMMEE</sequence>
<comment type="caution">
    <text evidence="1">The sequence shown here is derived from an EMBL/GenBank/DDBJ whole genome shotgun (WGS) entry which is preliminary data.</text>
</comment>
<accession>A0ABW4W0L2</accession>
<dbReference type="Proteomes" id="UP001597383">
    <property type="component" value="Unassembled WGS sequence"/>
</dbReference>
<name>A0ABW4W0L2_9BACI</name>
<proteinExistence type="predicted"/>
<reference evidence="2" key="1">
    <citation type="journal article" date="2019" name="Int. J. Syst. Evol. Microbiol.">
        <title>The Global Catalogue of Microorganisms (GCM) 10K type strain sequencing project: providing services to taxonomists for standard genome sequencing and annotation.</title>
        <authorList>
            <consortium name="The Broad Institute Genomics Platform"/>
            <consortium name="The Broad Institute Genome Sequencing Center for Infectious Disease"/>
            <person name="Wu L."/>
            <person name="Ma J."/>
        </authorList>
    </citation>
    <scope>NUCLEOTIDE SEQUENCE [LARGE SCALE GENOMIC DNA]</scope>
    <source>
        <strain evidence="2">R28</strain>
    </source>
</reference>
<evidence type="ECO:0000313" key="1">
    <source>
        <dbReference type="EMBL" id="MFD2043755.1"/>
    </source>
</evidence>
<keyword evidence="2" id="KW-1185">Reference proteome</keyword>
<dbReference type="EMBL" id="JBHUHQ010000011">
    <property type="protein sequence ID" value="MFD2043755.1"/>
    <property type="molecule type" value="Genomic_DNA"/>
</dbReference>
<protein>
    <submittedName>
        <fullName evidence="1">Uncharacterized protein</fullName>
    </submittedName>
</protein>
<gene>
    <name evidence="1" type="ORF">ACFSJF_05690</name>
</gene>
<evidence type="ECO:0000313" key="2">
    <source>
        <dbReference type="Proteomes" id="UP001597383"/>
    </source>
</evidence>
<organism evidence="1 2">
    <name type="scientific">Ornithinibacillus salinisoli</name>
    <dbReference type="NCBI Taxonomy" id="1848459"/>
    <lineage>
        <taxon>Bacteria</taxon>
        <taxon>Bacillati</taxon>
        <taxon>Bacillota</taxon>
        <taxon>Bacilli</taxon>
        <taxon>Bacillales</taxon>
        <taxon>Bacillaceae</taxon>
        <taxon>Ornithinibacillus</taxon>
    </lineage>
</organism>
<dbReference type="RefSeq" id="WP_377555809.1">
    <property type="nucleotide sequence ID" value="NZ_JBHUHQ010000011.1"/>
</dbReference>